<keyword evidence="3 7" id="KW-0812">Transmembrane</keyword>
<dbReference type="InterPro" id="IPR007369">
    <property type="entry name" value="Peptidase_A22B_SPP"/>
</dbReference>
<reference evidence="9" key="1">
    <citation type="submission" date="2011-02" db="EMBL/GenBank/DDBJ databases">
        <title>The Genome Sequence of Capsaspora owczarzaki ATCC 30864.</title>
        <authorList>
            <person name="Russ C."/>
            <person name="Cuomo C."/>
            <person name="Burger G."/>
            <person name="Gray M.W."/>
            <person name="Holland P.W.H."/>
            <person name="King N."/>
            <person name="Lang F.B.F."/>
            <person name="Roger A.J."/>
            <person name="Ruiz-Trillo I."/>
            <person name="Young S.K."/>
            <person name="Zeng Q."/>
            <person name="Gargeya S."/>
            <person name="Alvarado L."/>
            <person name="Berlin A."/>
            <person name="Chapman S.B."/>
            <person name="Chen Z."/>
            <person name="Freedman E."/>
            <person name="Gellesch M."/>
            <person name="Goldberg J."/>
            <person name="Griggs A."/>
            <person name="Gujja S."/>
            <person name="Heilman E."/>
            <person name="Heiman D."/>
            <person name="Howarth C."/>
            <person name="Mehta T."/>
            <person name="Neiman D."/>
            <person name="Pearson M."/>
            <person name="Roberts A."/>
            <person name="Saif S."/>
            <person name="Shea T."/>
            <person name="Shenoy N."/>
            <person name="Sisk P."/>
            <person name="Stolte C."/>
            <person name="Sykes S."/>
            <person name="White J."/>
            <person name="Yandava C."/>
            <person name="Haas B."/>
            <person name="Nusbaum C."/>
            <person name="Birren B."/>
        </authorList>
    </citation>
    <scope>NUCLEOTIDE SEQUENCE</scope>
    <source>
        <strain evidence="9">ATCC 30864</strain>
    </source>
</reference>
<dbReference type="OMA" id="VDYQWAY"/>
<dbReference type="GO" id="GO:0006465">
    <property type="term" value="P:signal peptide processing"/>
    <property type="evidence" value="ECO:0007669"/>
    <property type="project" value="TreeGrafter"/>
</dbReference>
<evidence type="ECO:0000313" key="9">
    <source>
        <dbReference type="Proteomes" id="UP000008743"/>
    </source>
</evidence>
<dbReference type="GO" id="GO:0030660">
    <property type="term" value="C:Golgi-associated vesicle membrane"/>
    <property type="evidence" value="ECO:0007669"/>
    <property type="project" value="TreeGrafter"/>
</dbReference>
<dbReference type="STRING" id="595528.A0A0D2UHV7"/>
<feature type="transmembrane region" description="Helical" evidence="7">
    <location>
        <begin position="321"/>
        <end position="338"/>
    </location>
</feature>
<evidence type="ECO:0000256" key="1">
    <source>
        <dbReference type="ARBA" id="ARBA00004127"/>
    </source>
</evidence>
<dbReference type="PANTHER" id="PTHR12174:SF22">
    <property type="entry name" value="SIGNAL PEPTIDE PEPTIDASE-LIKE 3"/>
    <property type="match status" value="1"/>
</dbReference>
<accession>A0A0D2UHV7</accession>
<feature type="transmembrane region" description="Helical" evidence="7">
    <location>
        <begin position="183"/>
        <end position="201"/>
    </location>
</feature>
<dbReference type="Proteomes" id="UP000008743">
    <property type="component" value="Unassembled WGS sequence"/>
</dbReference>
<organism evidence="8 9">
    <name type="scientific">Capsaspora owczarzaki (strain ATCC 30864)</name>
    <dbReference type="NCBI Taxonomy" id="595528"/>
    <lineage>
        <taxon>Eukaryota</taxon>
        <taxon>Filasterea</taxon>
        <taxon>Capsaspora</taxon>
    </lineage>
</organism>
<evidence type="ECO:0000256" key="3">
    <source>
        <dbReference type="ARBA" id="ARBA00022692"/>
    </source>
</evidence>
<evidence type="ECO:0000256" key="5">
    <source>
        <dbReference type="ARBA" id="ARBA00022989"/>
    </source>
</evidence>
<dbReference type="AlphaFoldDB" id="A0A0D2UHV7"/>
<keyword evidence="4" id="KW-0378">Hydrolase</keyword>
<feature type="transmembrane region" description="Helical" evidence="7">
    <location>
        <begin position="130"/>
        <end position="152"/>
    </location>
</feature>
<feature type="transmembrane region" description="Helical" evidence="7">
    <location>
        <begin position="93"/>
        <end position="118"/>
    </location>
</feature>
<comment type="subcellular location">
    <subcellularLocation>
        <location evidence="1">Endomembrane system</location>
        <topology evidence="1">Multi-pass membrane protein</topology>
    </subcellularLocation>
</comment>
<keyword evidence="9" id="KW-1185">Reference proteome</keyword>
<dbReference type="eggNOG" id="KOG2443">
    <property type="taxonomic scope" value="Eukaryota"/>
</dbReference>
<dbReference type="EMBL" id="KE346367">
    <property type="protein sequence ID" value="KJE94681.1"/>
    <property type="molecule type" value="Genomic_DNA"/>
</dbReference>
<dbReference type="GO" id="GO:0098553">
    <property type="term" value="C:lumenal side of endoplasmic reticulum membrane"/>
    <property type="evidence" value="ECO:0007669"/>
    <property type="project" value="TreeGrafter"/>
</dbReference>
<name>A0A0D2UHV7_CAPO3</name>
<keyword evidence="6 7" id="KW-0472">Membrane</keyword>
<feature type="transmembrane region" description="Helical" evidence="7">
    <location>
        <begin position="158"/>
        <end position="176"/>
    </location>
</feature>
<dbReference type="RefSeq" id="XP_004346977.1">
    <property type="nucleotide sequence ID" value="XM_004346927.2"/>
</dbReference>
<gene>
    <name evidence="8" type="ORF">CAOG_005292</name>
</gene>
<feature type="transmembrane region" description="Helical" evidence="7">
    <location>
        <begin position="262"/>
        <end position="281"/>
    </location>
</feature>
<dbReference type="GO" id="GO:0033619">
    <property type="term" value="P:membrane protein proteolysis"/>
    <property type="evidence" value="ECO:0007669"/>
    <property type="project" value="TreeGrafter"/>
</dbReference>
<sequence>MTEASDPTPASSMLAPWAAMLTDPAVYAILGSSLFLVWHGSERSAQAVAAVKRNEQPAEYIQTMSKREVLLFPVVGSFTLLLIFFLFEWIQFLLIISQTVMACSSVAFLISPLVHACLARTFPHAMRSGLSNWCTWGEFCSIALAVGVTLVWMYSGHWLLVDILGFGICVVGITFIQIPNVKLVTLLFVGLLLYDVFWVFFSERWFHSNVMVEVATKEAANPMVSVAKVLHIPKIAESSSQVLELPVKLIFPNSFTSSPRHFSMLGLGDIVIPGLLVALVRRIGDTDALKFRYFQASLIGYFFGVLMAIVMSRIYGVAQPALLYLVPSTLLAVGWATARKGEFHRFVQFDQSEEKYLLPKP</sequence>
<comment type="similarity">
    <text evidence="2">Belongs to the peptidase A22B family.</text>
</comment>
<dbReference type="GO" id="GO:0098554">
    <property type="term" value="C:cytoplasmic side of endoplasmic reticulum membrane"/>
    <property type="evidence" value="ECO:0007669"/>
    <property type="project" value="TreeGrafter"/>
</dbReference>
<dbReference type="SMART" id="SM00730">
    <property type="entry name" value="PSN"/>
    <property type="match status" value="1"/>
</dbReference>
<evidence type="ECO:0000256" key="2">
    <source>
        <dbReference type="ARBA" id="ARBA00006859"/>
    </source>
</evidence>
<dbReference type="PhylomeDB" id="A0A0D2UHV7"/>
<protein>
    <submittedName>
        <fullName evidence="8">Signal peptide peptidase</fullName>
    </submittedName>
</protein>
<feature type="transmembrane region" description="Helical" evidence="7">
    <location>
        <begin position="17"/>
        <end position="38"/>
    </location>
</feature>
<evidence type="ECO:0000313" key="8">
    <source>
        <dbReference type="EMBL" id="KJE94681.1"/>
    </source>
</evidence>
<feature type="transmembrane region" description="Helical" evidence="7">
    <location>
        <begin position="293"/>
        <end position="315"/>
    </location>
</feature>
<dbReference type="GO" id="GO:0042500">
    <property type="term" value="F:aspartic endopeptidase activity, intramembrane cleaving"/>
    <property type="evidence" value="ECO:0007669"/>
    <property type="project" value="InterPro"/>
</dbReference>
<dbReference type="InterPro" id="IPR006639">
    <property type="entry name" value="Preselin/SPP"/>
</dbReference>
<proteinExistence type="inferred from homology"/>
<evidence type="ECO:0000256" key="7">
    <source>
        <dbReference type="SAM" id="Phobius"/>
    </source>
</evidence>
<keyword evidence="5 7" id="KW-1133">Transmembrane helix</keyword>
<evidence type="ECO:0000256" key="6">
    <source>
        <dbReference type="ARBA" id="ARBA00023136"/>
    </source>
</evidence>
<dbReference type="InParanoid" id="A0A0D2UHV7"/>
<evidence type="ECO:0000256" key="4">
    <source>
        <dbReference type="ARBA" id="ARBA00022801"/>
    </source>
</evidence>
<feature type="transmembrane region" description="Helical" evidence="7">
    <location>
        <begin position="69"/>
        <end position="87"/>
    </location>
</feature>
<dbReference type="PANTHER" id="PTHR12174">
    <property type="entry name" value="SIGNAL PEPTIDE PEPTIDASE"/>
    <property type="match status" value="1"/>
</dbReference>
<dbReference type="Pfam" id="PF04258">
    <property type="entry name" value="Peptidase_A22B"/>
    <property type="match status" value="1"/>
</dbReference>
<dbReference type="OrthoDB" id="29661at2759"/>